<evidence type="ECO:0008006" key="3">
    <source>
        <dbReference type="Google" id="ProtNLM"/>
    </source>
</evidence>
<keyword evidence="2" id="KW-1185">Reference proteome</keyword>
<proteinExistence type="predicted"/>
<protein>
    <recommendedName>
        <fullName evidence="3">SGNH/GDSL hydrolase family protein</fullName>
    </recommendedName>
</protein>
<organism evidence="1 2">
    <name type="scientific">Pseudomonas cedrina</name>
    <dbReference type="NCBI Taxonomy" id="651740"/>
    <lineage>
        <taxon>Bacteria</taxon>
        <taxon>Pseudomonadati</taxon>
        <taxon>Pseudomonadota</taxon>
        <taxon>Gammaproteobacteria</taxon>
        <taxon>Pseudomonadales</taxon>
        <taxon>Pseudomonadaceae</taxon>
        <taxon>Pseudomonas</taxon>
    </lineage>
</organism>
<evidence type="ECO:0000313" key="2">
    <source>
        <dbReference type="Proteomes" id="UP000199576"/>
    </source>
</evidence>
<gene>
    <name evidence="1" type="ORF">SAMN04490182_0862</name>
</gene>
<dbReference type="InterPro" id="IPR036514">
    <property type="entry name" value="SGNH_hydro_sf"/>
</dbReference>
<dbReference type="SUPFAM" id="SSF52266">
    <property type="entry name" value="SGNH hydrolase"/>
    <property type="match status" value="1"/>
</dbReference>
<accession>A0ABY0U6J8</accession>
<name>A0ABY0U6J8_PSECE</name>
<evidence type="ECO:0000313" key="1">
    <source>
        <dbReference type="EMBL" id="SDS15494.1"/>
    </source>
</evidence>
<dbReference type="EMBL" id="LT629753">
    <property type="protein sequence ID" value="SDS15494.1"/>
    <property type="molecule type" value="Genomic_DNA"/>
</dbReference>
<dbReference type="Proteomes" id="UP000199576">
    <property type="component" value="Chromosome I"/>
</dbReference>
<reference evidence="1 2" key="1">
    <citation type="submission" date="2016-10" db="EMBL/GenBank/DDBJ databases">
        <authorList>
            <person name="Varghese N."/>
            <person name="Submissions S."/>
        </authorList>
    </citation>
    <scope>NUCLEOTIDE SEQUENCE [LARGE SCALE GENOMIC DNA]</scope>
    <source>
        <strain evidence="1 2">BS2981</strain>
    </source>
</reference>
<dbReference type="RefSeq" id="WP_130925961.1">
    <property type="nucleotide sequence ID" value="NZ_LT629753.1"/>
</dbReference>
<sequence length="231" mass="26419">MKKILIITDSLGLPRVLPEVINDEQCWTYRLADQYSKYCRFRIVSVPGMDTNQLVSLVADYYKVIKADLVVVQVGIVDCYPRAIKKSELSLLLRMPRFLSELIHRWVKRNYSWLISKRGIRYVKSEQFSSNLVKLQESFPDSKFLVVPIAPPSMAYIKKNPLILGAIKEYNDLLASTFPSGFLAECYAGTSDDIFLSDNHHLNGLGNELVYTAVKEALSFEDADNEIWEII</sequence>
<dbReference type="Gene3D" id="3.40.50.1110">
    <property type="entry name" value="SGNH hydrolase"/>
    <property type="match status" value="1"/>
</dbReference>